<accession>A0ABN7BG89</accession>
<evidence type="ECO:0000313" key="3">
    <source>
        <dbReference type="Proteomes" id="UP001307889"/>
    </source>
</evidence>
<dbReference type="PANTHER" id="PTHR36688:SF2">
    <property type="entry name" value="ENDONUCLEASE_EXONUCLEASE_PHOSPHATASE DOMAIN-CONTAINING PROTEIN"/>
    <property type="match status" value="1"/>
</dbReference>
<dbReference type="Pfam" id="PF00078">
    <property type="entry name" value="RVT_1"/>
    <property type="match status" value="1"/>
</dbReference>
<evidence type="ECO:0000259" key="1">
    <source>
        <dbReference type="PROSITE" id="PS50878"/>
    </source>
</evidence>
<dbReference type="PROSITE" id="PS50878">
    <property type="entry name" value="RT_POL"/>
    <property type="match status" value="1"/>
</dbReference>
<protein>
    <recommendedName>
        <fullName evidence="1">Reverse transcriptase domain-containing protein</fullName>
    </recommendedName>
</protein>
<dbReference type="PANTHER" id="PTHR36688">
    <property type="entry name" value="ENDO/EXONUCLEASE/PHOSPHATASE DOMAIN-CONTAINING PROTEIN"/>
    <property type="match status" value="1"/>
</dbReference>
<dbReference type="SUPFAM" id="SSF56672">
    <property type="entry name" value="DNA/RNA polymerases"/>
    <property type="match status" value="1"/>
</dbReference>
<proteinExistence type="predicted"/>
<feature type="domain" description="Reverse transcriptase" evidence="1">
    <location>
        <begin position="477"/>
        <end position="742"/>
    </location>
</feature>
<dbReference type="SUPFAM" id="SSF56219">
    <property type="entry name" value="DNase I-like"/>
    <property type="match status" value="1"/>
</dbReference>
<dbReference type="InterPro" id="IPR052560">
    <property type="entry name" value="RdDP_mobile_element"/>
</dbReference>
<gene>
    <name evidence="2" type="ORF">NTJ_16166</name>
</gene>
<dbReference type="Pfam" id="PF03372">
    <property type="entry name" value="Exo_endo_phos"/>
    <property type="match status" value="1"/>
</dbReference>
<dbReference type="InterPro" id="IPR000477">
    <property type="entry name" value="RT_dom"/>
</dbReference>
<keyword evidence="3" id="KW-1185">Reference proteome</keyword>
<dbReference type="EMBL" id="AP028924">
    <property type="protein sequence ID" value="BET03348.1"/>
    <property type="molecule type" value="Genomic_DNA"/>
</dbReference>
<name>A0ABN7BG89_9HEMI</name>
<sequence>MNSSSRGIAIVTWNCRGLNNKYHELNLFLSQHQIDLVLLTETKMAPHLHFHMPGYKIYRADHPSDSRQAGSAILVRNNIPHSQLLPIRQPDVQIALIQLNLGTTTYKIGSFYSQPESQQRLSSTAMHNVINEMGQRFLLGGDFNAKHPRWGSATTNPRGRSLHDVIYQRSLQVMSPVEPTHFPDNAAHSPDILDFFIGREIQHIVSPASVIHDLSSDHYPVSLCVDSSAPADRNMNHFDRIHWPTYTDILTNMTVLNVPLKTKMDIDKSVSKLNQLIISAATSASSPPTQMRPQLTPPHILQLLAIKRRARALWESTKYPPYKANFRSASKDLNKALTQMKADNDRQSLTRLDSKDGSLWRKSKSLLKNKDSIPPLKLDGRWYATNEEKSDLFSNLLEAQFSPNPSHSQEFDEHVAENLQEPLQLSIFKDFLTPAQVKNAIRRSGRKKAAGYDHITQPMLNHLPRKTLVLVTQIYNAILRTGYFPSKWKHACVIMIPKPQKNPRDPTSYRPISLLPLLAKIFEKLVIPKLFSFLAPSIPEFQFGFRPMHSCQQQIHRVVEEILDSYERKQVCQGVFLDTQKAFDKAWHMGILYKTKPLLPDSYYRLVQSYLAGRTFSVKIENALSTSRTIRSGVPQGSVWGPLLYLLYVSDVPTSPTTVSAMFADDEAILSRDRDGLVATTGLQKHLDDIALWSKKWRLVMNSSKSFNVIFTYRRNHVVSPLSLDGAIIPTTDAVRYLGITLDRRLTFRSHITDLVKRIRQRTRMLLPLLGRRSTLGMPMKRLLYLMLIRPIWQYGCSIWGASCTTQIRRIQAQQNRVLRLITDAPWFVRSSILHRDLDIQTVQEVIQSTSTRTHQTMTNHPNPVFVDYEDLLESSRGDRRLKKKRPVDLL</sequence>
<evidence type="ECO:0000313" key="2">
    <source>
        <dbReference type="EMBL" id="BET03348.1"/>
    </source>
</evidence>
<dbReference type="InterPro" id="IPR043502">
    <property type="entry name" value="DNA/RNA_pol_sf"/>
</dbReference>
<dbReference type="CDD" id="cd01650">
    <property type="entry name" value="RT_nLTR_like"/>
    <property type="match status" value="1"/>
</dbReference>
<dbReference type="InterPro" id="IPR005135">
    <property type="entry name" value="Endo/exonuclease/phosphatase"/>
</dbReference>
<dbReference type="InterPro" id="IPR036691">
    <property type="entry name" value="Endo/exonu/phosph_ase_sf"/>
</dbReference>
<dbReference type="Gene3D" id="3.60.10.10">
    <property type="entry name" value="Endonuclease/exonuclease/phosphatase"/>
    <property type="match status" value="1"/>
</dbReference>
<reference evidence="2 3" key="1">
    <citation type="submission" date="2023-09" db="EMBL/GenBank/DDBJ databases">
        <title>Nesidiocoris tenuis whole genome shotgun sequence.</title>
        <authorList>
            <person name="Shibata T."/>
            <person name="Shimoda M."/>
            <person name="Kobayashi T."/>
            <person name="Uehara T."/>
        </authorList>
    </citation>
    <scope>NUCLEOTIDE SEQUENCE [LARGE SCALE GENOMIC DNA]</scope>
    <source>
        <strain evidence="2 3">Japan</strain>
    </source>
</reference>
<organism evidence="2 3">
    <name type="scientific">Nesidiocoris tenuis</name>
    <dbReference type="NCBI Taxonomy" id="355587"/>
    <lineage>
        <taxon>Eukaryota</taxon>
        <taxon>Metazoa</taxon>
        <taxon>Ecdysozoa</taxon>
        <taxon>Arthropoda</taxon>
        <taxon>Hexapoda</taxon>
        <taxon>Insecta</taxon>
        <taxon>Pterygota</taxon>
        <taxon>Neoptera</taxon>
        <taxon>Paraneoptera</taxon>
        <taxon>Hemiptera</taxon>
        <taxon>Heteroptera</taxon>
        <taxon>Panheteroptera</taxon>
        <taxon>Cimicomorpha</taxon>
        <taxon>Miridae</taxon>
        <taxon>Dicyphina</taxon>
        <taxon>Nesidiocoris</taxon>
    </lineage>
</organism>
<dbReference type="Proteomes" id="UP001307889">
    <property type="component" value="Chromosome 16"/>
</dbReference>